<feature type="region of interest" description="Disordered" evidence="1">
    <location>
        <begin position="1"/>
        <end position="35"/>
    </location>
</feature>
<dbReference type="EMBL" id="BGZK01000511">
    <property type="protein sequence ID" value="GBP47857.1"/>
    <property type="molecule type" value="Genomic_DNA"/>
</dbReference>
<evidence type="ECO:0000313" key="2">
    <source>
        <dbReference type="EMBL" id="GBP47857.1"/>
    </source>
</evidence>
<evidence type="ECO:0000256" key="1">
    <source>
        <dbReference type="SAM" id="MobiDB-lite"/>
    </source>
</evidence>
<gene>
    <name evidence="2" type="ORF">EVAR_43548_1</name>
</gene>
<keyword evidence="3" id="KW-1185">Reference proteome</keyword>
<feature type="region of interest" description="Disordered" evidence="1">
    <location>
        <begin position="59"/>
        <end position="94"/>
    </location>
</feature>
<comment type="caution">
    <text evidence="2">The sequence shown here is derived from an EMBL/GenBank/DDBJ whole genome shotgun (WGS) entry which is preliminary data.</text>
</comment>
<accession>A0A4C1WCJ5</accession>
<dbReference type="AlphaFoldDB" id="A0A4C1WCJ5"/>
<proteinExistence type="predicted"/>
<dbReference type="Proteomes" id="UP000299102">
    <property type="component" value="Unassembled WGS sequence"/>
</dbReference>
<name>A0A4C1WCJ5_EUMVA</name>
<organism evidence="2 3">
    <name type="scientific">Eumeta variegata</name>
    <name type="common">Bagworm moth</name>
    <name type="synonym">Eumeta japonica</name>
    <dbReference type="NCBI Taxonomy" id="151549"/>
    <lineage>
        <taxon>Eukaryota</taxon>
        <taxon>Metazoa</taxon>
        <taxon>Ecdysozoa</taxon>
        <taxon>Arthropoda</taxon>
        <taxon>Hexapoda</taxon>
        <taxon>Insecta</taxon>
        <taxon>Pterygota</taxon>
        <taxon>Neoptera</taxon>
        <taxon>Endopterygota</taxon>
        <taxon>Lepidoptera</taxon>
        <taxon>Glossata</taxon>
        <taxon>Ditrysia</taxon>
        <taxon>Tineoidea</taxon>
        <taxon>Psychidae</taxon>
        <taxon>Oiketicinae</taxon>
        <taxon>Eumeta</taxon>
    </lineage>
</organism>
<sequence length="94" mass="11427">MLLNAAVSGRDNCVRDDPPGNRKRDGSRMEGLSGTEIGCENDIRIKKRDGEWDYKQYHDQNQERHCDRDWQQERNRHQERNWQQEQDWQQERSI</sequence>
<protein>
    <submittedName>
        <fullName evidence="2">Uncharacterized protein</fullName>
    </submittedName>
</protein>
<feature type="compositionally biased region" description="Basic and acidic residues" evidence="1">
    <location>
        <begin position="12"/>
        <end position="28"/>
    </location>
</feature>
<evidence type="ECO:0000313" key="3">
    <source>
        <dbReference type="Proteomes" id="UP000299102"/>
    </source>
</evidence>
<feature type="compositionally biased region" description="Basic and acidic residues" evidence="1">
    <location>
        <begin position="59"/>
        <end position="82"/>
    </location>
</feature>
<reference evidence="2 3" key="1">
    <citation type="journal article" date="2019" name="Commun. Biol.">
        <title>The bagworm genome reveals a unique fibroin gene that provides high tensile strength.</title>
        <authorList>
            <person name="Kono N."/>
            <person name="Nakamura H."/>
            <person name="Ohtoshi R."/>
            <person name="Tomita M."/>
            <person name="Numata K."/>
            <person name="Arakawa K."/>
        </authorList>
    </citation>
    <scope>NUCLEOTIDE SEQUENCE [LARGE SCALE GENOMIC DNA]</scope>
</reference>